<protein>
    <submittedName>
        <fullName evidence="1">Uncharacterized protein</fullName>
    </submittedName>
</protein>
<dbReference type="Proteomes" id="UP000032142">
    <property type="component" value="Unassembled WGS sequence"/>
</dbReference>
<keyword evidence="2" id="KW-1185">Reference proteome</keyword>
<name>A0A0B0M6G0_GOSAR</name>
<comment type="caution">
    <text evidence="1">The sequence shown here is derived from an EMBL/GenBank/DDBJ whole genome shotgun (WGS) entry which is preliminary data.</text>
</comment>
<evidence type="ECO:0000313" key="2">
    <source>
        <dbReference type="Proteomes" id="UP000032142"/>
    </source>
</evidence>
<accession>A0A0B0M6G0</accession>
<evidence type="ECO:0000313" key="1">
    <source>
        <dbReference type="EMBL" id="KHF97602.1"/>
    </source>
</evidence>
<dbReference type="EMBL" id="JRRC01012261">
    <property type="protein sequence ID" value="KHF97602.1"/>
    <property type="molecule type" value="Genomic_DNA"/>
</dbReference>
<reference evidence="2" key="1">
    <citation type="submission" date="2014-09" db="EMBL/GenBank/DDBJ databases">
        <authorList>
            <person name="Mudge J."/>
            <person name="Ramaraj T."/>
            <person name="Lindquist I.E."/>
            <person name="Bharti A.K."/>
            <person name="Sundararajan A."/>
            <person name="Cameron C.T."/>
            <person name="Woodward J.E."/>
            <person name="May G.D."/>
            <person name="Brubaker C."/>
            <person name="Broadhvest J."/>
            <person name="Wilkins T.A."/>
        </authorList>
    </citation>
    <scope>NUCLEOTIDE SEQUENCE</scope>
    <source>
        <strain evidence="2">cv. AKA8401</strain>
    </source>
</reference>
<sequence>MPHNPNPVTDTG</sequence>
<proteinExistence type="predicted"/>
<organism evidence="1 2">
    <name type="scientific">Gossypium arboreum</name>
    <name type="common">Tree cotton</name>
    <name type="synonym">Gossypium nanking</name>
    <dbReference type="NCBI Taxonomy" id="29729"/>
    <lineage>
        <taxon>Eukaryota</taxon>
        <taxon>Viridiplantae</taxon>
        <taxon>Streptophyta</taxon>
        <taxon>Embryophyta</taxon>
        <taxon>Tracheophyta</taxon>
        <taxon>Spermatophyta</taxon>
        <taxon>Magnoliopsida</taxon>
        <taxon>eudicotyledons</taxon>
        <taxon>Gunneridae</taxon>
        <taxon>Pentapetalae</taxon>
        <taxon>rosids</taxon>
        <taxon>malvids</taxon>
        <taxon>Malvales</taxon>
        <taxon>Malvaceae</taxon>
        <taxon>Malvoideae</taxon>
        <taxon>Gossypium</taxon>
    </lineage>
</organism>
<gene>
    <name evidence="1" type="ORF">F383_36977</name>
</gene>